<dbReference type="InterPro" id="IPR010625">
    <property type="entry name" value="CHCH"/>
</dbReference>
<reference evidence="3" key="2">
    <citation type="submission" date="2018-03" db="EMBL/GenBank/DDBJ databases">
        <title>The Triticum urartu genome reveals the dynamic nature of wheat genome evolution.</title>
        <authorList>
            <person name="Ling H."/>
            <person name="Ma B."/>
            <person name="Shi X."/>
            <person name="Liu H."/>
            <person name="Dong L."/>
            <person name="Sun H."/>
            <person name="Cao Y."/>
            <person name="Gao Q."/>
            <person name="Zheng S."/>
            <person name="Li Y."/>
            <person name="Yu Y."/>
            <person name="Du H."/>
            <person name="Qi M."/>
            <person name="Li Y."/>
            <person name="Yu H."/>
            <person name="Cui Y."/>
            <person name="Wang N."/>
            <person name="Chen C."/>
            <person name="Wu H."/>
            <person name="Zhao Y."/>
            <person name="Zhang J."/>
            <person name="Li Y."/>
            <person name="Zhou W."/>
            <person name="Zhang B."/>
            <person name="Hu W."/>
            <person name="Eijk M."/>
            <person name="Tang J."/>
            <person name="Witsenboer H."/>
            <person name="Zhao S."/>
            <person name="Li Z."/>
            <person name="Zhang A."/>
            <person name="Wang D."/>
            <person name="Liang C."/>
        </authorList>
    </citation>
    <scope>NUCLEOTIDE SEQUENCE [LARGE SCALE GENOMIC DNA]</scope>
    <source>
        <strain evidence="3">cv. G1812</strain>
    </source>
</reference>
<dbReference type="InterPro" id="IPR009069">
    <property type="entry name" value="Cys_alpha_HP_mot_SF"/>
</dbReference>
<reference evidence="4" key="1">
    <citation type="journal article" date="2013" name="Nature">
        <title>Draft genome of the wheat A-genome progenitor Triticum urartu.</title>
        <authorList>
            <person name="Ling H.Q."/>
            <person name="Zhao S."/>
            <person name="Liu D."/>
            <person name="Wang J."/>
            <person name="Sun H."/>
            <person name="Zhang C."/>
            <person name="Fan H."/>
            <person name="Li D."/>
            <person name="Dong L."/>
            <person name="Tao Y."/>
            <person name="Gao C."/>
            <person name="Wu H."/>
            <person name="Li Y."/>
            <person name="Cui Y."/>
            <person name="Guo X."/>
            <person name="Zheng S."/>
            <person name="Wang B."/>
            <person name="Yu K."/>
            <person name="Liang Q."/>
            <person name="Yang W."/>
            <person name="Lou X."/>
            <person name="Chen J."/>
            <person name="Feng M."/>
            <person name="Jian J."/>
            <person name="Zhang X."/>
            <person name="Luo G."/>
            <person name="Jiang Y."/>
            <person name="Liu J."/>
            <person name="Wang Z."/>
            <person name="Sha Y."/>
            <person name="Zhang B."/>
            <person name="Wu H."/>
            <person name="Tang D."/>
            <person name="Shen Q."/>
            <person name="Xue P."/>
            <person name="Zou S."/>
            <person name="Wang X."/>
            <person name="Liu X."/>
            <person name="Wang F."/>
            <person name="Yang Y."/>
            <person name="An X."/>
            <person name="Dong Z."/>
            <person name="Zhang K."/>
            <person name="Zhang X."/>
            <person name="Luo M.C."/>
            <person name="Dvorak J."/>
            <person name="Tong Y."/>
            <person name="Wang J."/>
            <person name="Yang H."/>
            <person name="Li Z."/>
            <person name="Wang D."/>
            <person name="Zhang A."/>
            <person name="Wang J."/>
        </authorList>
    </citation>
    <scope>NUCLEOTIDE SEQUENCE</scope>
    <source>
        <strain evidence="4">cv. G1812</strain>
    </source>
</reference>
<evidence type="ECO:0000259" key="2">
    <source>
        <dbReference type="Pfam" id="PF06747"/>
    </source>
</evidence>
<feature type="domain" description="CHCH" evidence="2">
    <location>
        <begin position="53"/>
        <end position="86"/>
    </location>
</feature>
<dbReference type="Pfam" id="PF06747">
    <property type="entry name" value="CHCH"/>
    <property type="match status" value="1"/>
</dbReference>
<dbReference type="SUPFAM" id="SSF47072">
    <property type="entry name" value="Cysteine alpha-hairpin motif"/>
    <property type="match status" value="1"/>
</dbReference>
<dbReference type="AlphaFoldDB" id="A0A8R7Q9K9"/>
<name>A0A8R7Q9K9_TRIUA</name>
<organism evidence="3 4">
    <name type="scientific">Triticum urartu</name>
    <name type="common">Red wild einkorn</name>
    <name type="synonym">Crithodium urartu</name>
    <dbReference type="NCBI Taxonomy" id="4572"/>
    <lineage>
        <taxon>Eukaryota</taxon>
        <taxon>Viridiplantae</taxon>
        <taxon>Streptophyta</taxon>
        <taxon>Embryophyta</taxon>
        <taxon>Tracheophyta</taxon>
        <taxon>Spermatophyta</taxon>
        <taxon>Magnoliopsida</taxon>
        <taxon>Liliopsida</taxon>
        <taxon>Poales</taxon>
        <taxon>Poaceae</taxon>
        <taxon>BOP clade</taxon>
        <taxon>Pooideae</taxon>
        <taxon>Triticodae</taxon>
        <taxon>Triticeae</taxon>
        <taxon>Triticinae</taxon>
        <taxon>Triticum</taxon>
    </lineage>
</organism>
<dbReference type="GO" id="GO:0005739">
    <property type="term" value="C:mitochondrion"/>
    <property type="evidence" value="ECO:0007669"/>
    <property type="project" value="TreeGrafter"/>
</dbReference>
<dbReference type="GO" id="GO:0005634">
    <property type="term" value="C:nucleus"/>
    <property type="evidence" value="ECO:0007669"/>
    <property type="project" value="TreeGrafter"/>
</dbReference>
<proteinExistence type="predicted"/>
<accession>A0A8R7Q9K9</accession>
<dbReference type="Proteomes" id="UP000015106">
    <property type="component" value="Chromosome 5"/>
</dbReference>
<dbReference type="PANTHER" id="PTHR13523">
    <property type="entry name" value="COILED-COIL-HELIX-COILED-COIL-HELIX DOMAIN CONTAINING 2/NUR77"/>
    <property type="match status" value="1"/>
</dbReference>
<evidence type="ECO:0000256" key="1">
    <source>
        <dbReference type="ARBA" id="ARBA00023157"/>
    </source>
</evidence>
<keyword evidence="1" id="KW-1015">Disulfide bond</keyword>
<sequence length="91" mass="9770">MSALAYNIVDGITWGAGNAMGHRFVEFFAGPRTIQVVSSEPQAVAADSSLDSCGAHNKAFADCLNHSQSDISRCQFYLDLLNQCRRGSSNA</sequence>
<protein>
    <recommendedName>
        <fullName evidence="2">CHCH domain-containing protein</fullName>
    </recommendedName>
</protein>
<dbReference type="GO" id="GO:0007005">
    <property type="term" value="P:mitochondrion organization"/>
    <property type="evidence" value="ECO:0007669"/>
    <property type="project" value="InterPro"/>
</dbReference>
<evidence type="ECO:0000313" key="3">
    <source>
        <dbReference type="EnsemblPlants" id="TuG1812G0500000082.01.T01"/>
    </source>
</evidence>
<evidence type="ECO:0000313" key="4">
    <source>
        <dbReference type="Proteomes" id="UP000015106"/>
    </source>
</evidence>
<dbReference type="Gramene" id="TuG1812G0500000082.01.T01">
    <property type="protein sequence ID" value="TuG1812G0500000082.01.T01"/>
    <property type="gene ID" value="TuG1812G0500000082.01"/>
</dbReference>
<dbReference type="EnsemblPlants" id="TuG1812G0500000082.01.T01">
    <property type="protein sequence ID" value="TuG1812G0500000082.01.T01"/>
    <property type="gene ID" value="TuG1812G0500000082.01"/>
</dbReference>
<dbReference type="PANTHER" id="PTHR13523:SF2">
    <property type="entry name" value="COILED-COIL-HELIX-COILED-COIL-HELIX DOMAIN CONTAINING 2, ISOFORM A-RELATED"/>
    <property type="match status" value="1"/>
</dbReference>
<keyword evidence="4" id="KW-1185">Reference proteome</keyword>
<dbReference type="InterPro" id="IPR055304">
    <property type="entry name" value="CHCHD2/10-like"/>
</dbReference>
<reference evidence="3" key="3">
    <citation type="submission" date="2022-06" db="UniProtKB">
        <authorList>
            <consortium name="EnsemblPlants"/>
        </authorList>
    </citation>
    <scope>IDENTIFICATION</scope>
</reference>